<dbReference type="EMBL" id="LR796223">
    <property type="protein sequence ID" value="CAB4127974.1"/>
    <property type="molecule type" value="Genomic_DNA"/>
</dbReference>
<evidence type="ECO:0000313" key="1">
    <source>
        <dbReference type="EMBL" id="CAB4127974.1"/>
    </source>
</evidence>
<evidence type="ECO:0000313" key="2">
    <source>
        <dbReference type="EMBL" id="CAB5217048.1"/>
    </source>
</evidence>
<dbReference type="EMBL" id="LR798245">
    <property type="protein sequence ID" value="CAB5217048.1"/>
    <property type="molecule type" value="Genomic_DNA"/>
</dbReference>
<proteinExistence type="predicted"/>
<name>A0A6J5KZP0_9CAUD</name>
<reference evidence="1" key="1">
    <citation type="submission" date="2020-04" db="EMBL/GenBank/DDBJ databases">
        <authorList>
            <person name="Chiriac C."/>
            <person name="Salcher M."/>
            <person name="Ghai R."/>
            <person name="Kavagutti S V."/>
        </authorList>
    </citation>
    <scope>NUCLEOTIDE SEQUENCE</scope>
</reference>
<gene>
    <name evidence="1" type="ORF">UFOVP103_10</name>
    <name evidence="2" type="ORF">UFOVP197_45</name>
</gene>
<organism evidence="1">
    <name type="scientific">uncultured Caudovirales phage</name>
    <dbReference type="NCBI Taxonomy" id="2100421"/>
    <lineage>
        <taxon>Viruses</taxon>
        <taxon>Duplodnaviria</taxon>
        <taxon>Heunggongvirae</taxon>
        <taxon>Uroviricota</taxon>
        <taxon>Caudoviricetes</taxon>
        <taxon>Peduoviridae</taxon>
        <taxon>Maltschvirus</taxon>
        <taxon>Maltschvirus maltsch</taxon>
    </lineage>
</organism>
<accession>A0A6J5KZP0</accession>
<sequence>MQVRNLIEFTVDMKNKDDEIIKIVNLYLSQIQTSEARKSFLERLEDQIHKALEGEL</sequence>
<protein>
    <submittedName>
        <fullName evidence="1">Uncharacterized protein</fullName>
    </submittedName>
</protein>